<dbReference type="PANTHER" id="PTHR10166">
    <property type="entry name" value="VOLTAGE-DEPENDENT CALCIUM CHANNEL SUBUNIT ALPHA-2/DELTA-RELATED"/>
    <property type="match status" value="1"/>
</dbReference>
<evidence type="ECO:0008006" key="4">
    <source>
        <dbReference type="Google" id="ProtNLM"/>
    </source>
</evidence>
<name>A0A388L9S3_CHABU</name>
<keyword evidence="1" id="KW-0812">Transmembrane</keyword>
<accession>A0A388L9S3</accession>
<protein>
    <recommendedName>
        <fullName evidence="4">VWFA domain-containing protein</fullName>
    </recommendedName>
</protein>
<dbReference type="InterPro" id="IPR051173">
    <property type="entry name" value="Ca_channel_alpha-2/delta"/>
</dbReference>
<evidence type="ECO:0000256" key="1">
    <source>
        <dbReference type="SAM" id="Phobius"/>
    </source>
</evidence>
<keyword evidence="1" id="KW-0472">Membrane</keyword>
<evidence type="ECO:0000313" key="3">
    <source>
        <dbReference type="Proteomes" id="UP000265515"/>
    </source>
</evidence>
<dbReference type="GO" id="GO:0005891">
    <property type="term" value="C:voltage-gated calcium channel complex"/>
    <property type="evidence" value="ECO:0007669"/>
    <property type="project" value="TreeGrafter"/>
</dbReference>
<dbReference type="SUPFAM" id="SSF53300">
    <property type="entry name" value="vWA-like"/>
    <property type="match status" value="1"/>
</dbReference>
<keyword evidence="3" id="KW-1185">Reference proteome</keyword>
<reference evidence="2 3" key="1">
    <citation type="journal article" date="2018" name="Cell">
        <title>The Chara Genome: Secondary Complexity and Implications for Plant Terrestrialization.</title>
        <authorList>
            <person name="Nishiyama T."/>
            <person name="Sakayama H."/>
            <person name="Vries J.D."/>
            <person name="Buschmann H."/>
            <person name="Saint-Marcoux D."/>
            <person name="Ullrich K.K."/>
            <person name="Haas F.B."/>
            <person name="Vanderstraeten L."/>
            <person name="Becker D."/>
            <person name="Lang D."/>
            <person name="Vosolsobe S."/>
            <person name="Rombauts S."/>
            <person name="Wilhelmsson P.K.I."/>
            <person name="Janitza P."/>
            <person name="Kern R."/>
            <person name="Heyl A."/>
            <person name="Rumpler F."/>
            <person name="Villalobos L.I.A.C."/>
            <person name="Clay J.M."/>
            <person name="Skokan R."/>
            <person name="Toyoda A."/>
            <person name="Suzuki Y."/>
            <person name="Kagoshima H."/>
            <person name="Schijlen E."/>
            <person name="Tajeshwar N."/>
            <person name="Catarino B."/>
            <person name="Hetherington A.J."/>
            <person name="Saltykova A."/>
            <person name="Bonnot C."/>
            <person name="Breuninger H."/>
            <person name="Symeonidi A."/>
            <person name="Radhakrishnan G.V."/>
            <person name="Van Nieuwerburgh F."/>
            <person name="Deforce D."/>
            <person name="Chang C."/>
            <person name="Karol K.G."/>
            <person name="Hedrich R."/>
            <person name="Ulvskov P."/>
            <person name="Glockner G."/>
            <person name="Delwiche C.F."/>
            <person name="Petrasek J."/>
            <person name="Van de Peer Y."/>
            <person name="Friml J."/>
            <person name="Beilby M."/>
            <person name="Dolan L."/>
            <person name="Kohara Y."/>
            <person name="Sugano S."/>
            <person name="Fujiyama A."/>
            <person name="Delaux P.-M."/>
            <person name="Quint M."/>
            <person name="TheiBen G."/>
            <person name="Hagemann M."/>
            <person name="Harholt J."/>
            <person name="Dunand C."/>
            <person name="Zachgo S."/>
            <person name="Langdale J."/>
            <person name="Maumus F."/>
            <person name="Straeten D.V.D."/>
            <person name="Gould S.B."/>
            <person name="Rensing S.A."/>
        </authorList>
    </citation>
    <scope>NUCLEOTIDE SEQUENCE [LARGE SCALE GENOMIC DNA]</scope>
    <source>
        <strain evidence="2 3">S276</strain>
    </source>
</reference>
<proteinExistence type="predicted"/>
<evidence type="ECO:0000313" key="2">
    <source>
        <dbReference type="EMBL" id="GBG79065.1"/>
    </source>
</evidence>
<dbReference type="AlphaFoldDB" id="A0A388L9S3"/>
<dbReference type="Gramene" id="GBG79065">
    <property type="protein sequence ID" value="GBG79065"/>
    <property type="gene ID" value="CBR_g28779"/>
</dbReference>
<gene>
    <name evidence="2" type="ORF">CBR_g28779</name>
</gene>
<comment type="caution">
    <text evidence="2">The sequence shown here is derived from an EMBL/GenBank/DDBJ whole genome shotgun (WGS) entry which is preliminary data.</text>
</comment>
<dbReference type="EMBL" id="BFEA01000310">
    <property type="protein sequence ID" value="GBG79065.1"/>
    <property type="molecule type" value="Genomic_DNA"/>
</dbReference>
<dbReference type="InterPro" id="IPR036465">
    <property type="entry name" value="vWFA_dom_sf"/>
</dbReference>
<organism evidence="2 3">
    <name type="scientific">Chara braunii</name>
    <name type="common">Braun's stonewort</name>
    <dbReference type="NCBI Taxonomy" id="69332"/>
    <lineage>
        <taxon>Eukaryota</taxon>
        <taxon>Viridiplantae</taxon>
        <taxon>Streptophyta</taxon>
        <taxon>Charophyceae</taxon>
        <taxon>Charales</taxon>
        <taxon>Characeae</taxon>
        <taxon>Chara</taxon>
    </lineage>
</organism>
<dbReference type="PANTHER" id="PTHR10166:SF37">
    <property type="entry name" value="STOLID, ISOFORM H"/>
    <property type="match status" value="1"/>
</dbReference>
<keyword evidence="1" id="KW-1133">Transmembrane helix</keyword>
<dbReference type="Proteomes" id="UP000265515">
    <property type="component" value="Unassembled WGS sequence"/>
</dbReference>
<feature type="transmembrane region" description="Helical" evidence="1">
    <location>
        <begin position="363"/>
        <end position="385"/>
    </location>
</feature>
<dbReference type="GO" id="GO:0005245">
    <property type="term" value="F:voltage-gated calcium channel activity"/>
    <property type="evidence" value="ECO:0007669"/>
    <property type="project" value="TreeGrafter"/>
</dbReference>
<sequence length="411" mass="44462">MEHSQFGPFDDRTSRLDVLRRTLYRLLKTFRVEDRLAFTTFPDADLDVGEELVRMITDPLRCINVTTSMQKMSPLNPKEDLTEGIQRAVSKLRDMWRASNAQDEPEVLLVFTRGKVDVETAAAAINAYNNETQRNLAVFVYGVDVTNFNDFANYTKLAAAVNGTATHLGMSDPLLGIYSYFNYLAQFRRNVTEPFFAEKYRDVTDRGNATTVVMPVFDSPGRFIGVAAIDLRQQSPENETTVNSLIAGKENDKPKPAILGNLRDTLKLPDCSSDTWPCYDGFGNISCDTRAEQFAVKKEHVIRESTDDQPNRCVKCCGNCGGCGGGGGGGGGDGDGGGDGGGGGGGGEGGGGGGGGLKLWAKVVIPLAAILVAAVAAVVLLRIYYQHCHGSRPSQKPYPHLVRIPGEKIHS</sequence>
<dbReference type="Gene3D" id="3.40.50.410">
    <property type="entry name" value="von Willebrand factor, type A domain"/>
    <property type="match status" value="1"/>
</dbReference>